<comment type="caution">
    <text evidence="4">Lacks conserved residue(s) required for the propagation of feature annotation.</text>
</comment>
<evidence type="ECO:0000313" key="7">
    <source>
        <dbReference type="Proteomes" id="UP001159427"/>
    </source>
</evidence>
<gene>
    <name evidence="6" type="ORF">PEVE_00007437</name>
</gene>
<dbReference type="SUPFAM" id="SSF57196">
    <property type="entry name" value="EGF/Laminin"/>
    <property type="match status" value="2"/>
</dbReference>
<reference evidence="6 7" key="1">
    <citation type="submission" date="2022-05" db="EMBL/GenBank/DDBJ databases">
        <authorList>
            <consortium name="Genoscope - CEA"/>
            <person name="William W."/>
        </authorList>
    </citation>
    <scope>NUCLEOTIDE SEQUENCE [LARGE SCALE GENOMIC DNA]</scope>
</reference>
<dbReference type="PANTHER" id="PTHR24042">
    <property type="entry name" value="NEL HOMOLOG"/>
    <property type="match status" value="1"/>
</dbReference>
<sequence length="110" mass="11799">DIDECGEHVCGPNTLCFNTNGSYSCACQAGFRSKNHTLNCTDIDECLENTYTCDSASNCENTLGGYDCRCKEGYYKTAQGTCAEKCGVSCGENAFCHHGQCLCLPGYSLG</sequence>
<feature type="non-terminal residue" evidence="6">
    <location>
        <position position="110"/>
    </location>
</feature>
<keyword evidence="7" id="KW-1185">Reference proteome</keyword>
<evidence type="ECO:0000256" key="3">
    <source>
        <dbReference type="ARBA" id="ARBA00023180"/>
    </source>
</evidence>
<evidence type="ECO:0000256" key="2">
    <source>
        <dbReference type="ARBA" id="ARBA00023157"/>
    </source>
</evidence>
<feature type="domain" description="EGF-like" evidence="5">
    <location>
        <begin position="1"/>
        <end position="41"/>
    </location>
</feature>
<dbReference type="PROSITE" id="PS01187">
    <property type="entry name" value="EGF_CA"/>
    <property type="match status" value="1"/>
</dbReference>
<dbReference type="SMART" id="SM00181">
    <property type="entry name" value="EGF"/>
    <property type="match status" value="2"/>
</dbReference>
<dbReference type="InterPro" id="IPR049883">
    <property type="entry name" value="NOTCH1_EGF-like"/>
</dbReference>
<dbReference type="SMART" id="SM00179">
    <property type="entry name" value="EGF_CA"/>
    <property type="match status" value="2"/>
</dbReference>
<dbReference type="InterPro" id="IPR000152">
    <property type="entry name" value="EGF-type_Asp/Asn_hydroxyl_site"/>
</dbReference>
<dbReference type="PROSITE" id="PS00010">
    <property type="entry name" value="ASX_HYDROXYL"/>
    <property type="match status" value="2"/>
</dbReference>
<dbReference type="EMBL" id="CALNXI010001499">
    <property type="protein sequence ID" value="CAH3170775.1"/>
    <property type="molecule type" value="Genomic_DNA"/>
</dbReference>
<name>A0ABN8QY88_9CNID</name>
<dbReference type="Gene3D" id="2.10.25.10">
    <property type="entry name" value="Laminin"/>
    <property type="match status" value="2"/>
</dbReference>
<dbReference type="InterPro" id="IPR018097">
    <property type="entry name" value="EGF_Ca-bd_CS"/>
</dbReference>
<keyword evidence="3" id="KW-0325">Glycoprotein</keyword>
<protein>
    <recommendedName>
        <fullName evidence="5">EGF-like domain-containing protein</fullName>
    </recommendedName>
</protein>
<evidence type="ECO:0000259" key="5">
    <source>
        <dbReference type="PROSITE" id="PS50026"/>
    </source>
</evidence>
<dbReference type="InterPro" id="IPR051586">
    <property type="entry name" value="PKC-binding_NELL"/>
</dbReference>
<dbReference type="InterPro" id="IPR001881">
    <property type="entry name" value="EGF-like_Ca-bd_dom"/>
</dbReference>
<comment type="caution">
    <text evidence="6">The sequence shown here is derived from an EMBL/GenBank/DDBJ whole genome shotgun (WGS) entry which is preliminary data.</text>
</comment>
<evidence type="ECO:0000256" key="1">
    <source>
        <dbReference type="ARBA" id="ARBA00022536"/>
    </source>
</evidence>
<keyword evidence="2" id="KW-1015">Disulfide bond</keyword>
<dbReference type="PROSITE" id="PS50026">
    <property type="entry name" value="EGF_3"/>
    <property type="match status" value="2"/>
</dbReference>
<dbReference type="InterPro" id="IPR000742">
    <property type="entry name" value="EGF"/>
</dbReference>
<evidence type="ECO:0000256" key="4">
    <source>
        <dbReference type="PROSITE-ProRule" id="PRU00076"/>
    </source>
</evidence>
<dbReference type="PROSITE" id="PS01186">
    <property type="entry name" value="EGF_2"/>
    <property type="match status" value="2"/>
</dbReference>
<proteinExistence type="predicted"/>
<dbReference type="PANTHER" id="PTHR24042:SF5">
    <property type="entry name" value="EGF-LIKE CALCIUM-BINDING DOMAIN-CONTAINING PROTEIN"/>
    <property type="match status" value="1"/>
</dbReference>
<dbReference type="Proteomes" id="UP001159427">
    <property type="component" value="Unassembled WGS sequence"/>
</dbReference>
<keyword evidence="1 4" id="KW-0245">EGF-like domain</keyword>
<evidence type="ECO:0000313" key="6">
    <source>
        <dbReference type="EMBL" id="CAH3170775.1"/>
    </source>
</evidence>
<feature type="domain" description="EGF-like" evidence="5">
    <location>
        <begin position="42"/>
        <end position="83"/>
    </location>
</feature>
<accession>A0ABN8QY88</accession>
<feature type="non-terminal residue" evidence="6">
    <location>
        <position position="1"/>
    </location>
</feature>
<dbReference type="CDD" id="cd00054">
    <property type="entry name" value="EGF_CA"/>
    <property type="match status" value="1"/>
</dbReference>
<dbReference type="Pfam" id="PF07645">
    <property type="entry name" value="EGF_CA"/>
    <property type="match status" value="2"/>
</dbReference>
<organism evidence="6 7">
    <name type="scientific">Porites evermanni</name>
    <dbReference type="NCBI Taxonomy" id="104178"/>
    <lineage>
        <taxon>Eukaryota</taxon>
        <taxon>Metazoa</taxon>
        <taxon>Cnidaria</taxon>
        <taxon>Anthozoa</taxon>
        <taxon>Hexacorallia</taxon>
        <taxon>Scleractinia</taxon>
        <taxon>Fungiina</taxon>
        <taxon>Poritidae</taxon>
        <taxon>Porites</taxon>
    </lineage>
</organism>